<name>A0A1G6ZMD0_9PSEU</name>
<gene>
    <name evidence="3" type="ORF">SAMN05421630_11918</name>
</gene>
<keyword evidence="2" id="KW-0812">Transmembrane</keyword>
<organism evidence="3 4">
    <name type="scientific">Prauserella marina</name>
    <dbReference type="NCBI Taxonomy" id="530584"/>
    <lineage>
        <taxon>Bacteria</taxon>
        <taxon>Bacillati</taxon>
        <taxon>Actinomycetota</taxon>
        <taxon>Actinomycetes</taxon>
        <taxon>Pseudonocardiales</taxon>
        <taxon>Pseudonocardiaceae</taxon>
        <taxon>Prauserella</taxon>
    </lineage>
</organism>
<keyword evidence="2" id="KW-1133">Transmembrane helix</keyword>
<reference evidence="3 4" key="1">
    <citation type="submission" date="2016-10" db="EMBL/GenBank/DDBJ databases">
        <authorList>
            <person name="de Groot N.N."/>
        </authorList>
    </citation>
    <scope>NUCLEOTIDE SEQUENCE [LARGE SCALE GENOMIC DNA]</scope>
    <source>
        <strain evidence="3 4">CGMCC 4.5506</strain>
    </source>
</reference>
<protein>
    <submittedName>
        <fullName evidence="3">Uncharacterized protein</fullName>
    </submittedName>
</protein>
<keyword evidence="2" id="KW-0472">Membrane</keyword>
<dbReference type="Proteomes" id="UP000199494">
    <property type="component" value="Unassembled WGS sequence"/>
</dbReference>
<evidence type="ECO:0000313" key="3">
    <source>
        <dbReference type="EMBL" id="SDE03818.1"/>
    </source>
</evidence>
<evidence type="ECO:0000256" key="1">
    <source>
        <dbReference type="SAM" id="MobiDB-lite"/>
    </source>
</evidence>
<feature type="transmembrane region" description="Helical" evidence="2">
    <location>
        <begin position="95"/>
        <end position="114"/>
    </location>
</feature>
<dbReference type="STRING" id="530584.SAMN05421630_11918"/>
<feature type="transmembrane region" description="Helical" evidence="2">
    <location>
        <begin position="57"/>
        <end position="75"/>
    </location>
</feature>
<accession>A0A1G6ZMD0</accession>
<dbReference type="EMBL" id="FMZE01000019">
    <property type="protein sequence ID" value="SDE03818.1"/>
    <property type="molecule type" value="Genomic_DNA"/>
</dbReference>
<keyword evidence="4" id="KW-1185">Reference proteome</keyword>
<proteinExistence type="predicted"/>
<evidence type="ECO:0000256" key="2">
    <source>
        <dbReference type="SAM" id="Phobius"/>
    </source>
</evidence>
<feature type="region of interest" description="Disordered" evidence="1">
    <location>
        <begin position="1"/>
        <end position="23"/>
    </location>
</feature>
<feature type="compositionally biased region" description="Pro residues" evidence="1">
    <location>
        <begin position="1"/>
        <end position="22"/>
    </location>
</feature>
<dbReference type="AlphaFoldDB" id="A0A1G6ZMD0"/>
<dbReference type="Pfam" id="PF11222">
    <property type="entry name" value="DUF3017"/>
    <property type="match status" value="1"/>
</dbReference>
<sequence>MSTPSPAPTPPTPPTPPSPASPSPWRRRLLAQLPFAVVVALVAVAAVRIGMYHWRQGAALIGGALLVAAVLRAALSDEQAGLLQIRSRPIDVLSYACFGLLILFVTLTITGGPLG</sequence>
<evidence type="ECO:0000313" key="4">
    <source>
        <dbReference type="Proteomes" id="UP000199494"/>
    </source>
</evidence>
<feature type="transmembrane region" description="Helical" evidence="2">
    <location>
        <begin position="29"/>
        <end position="51"/>
    </location>
</feature>
<dbReference type="InterPro" id="IPR021385">
    <property type="entry name" value="DUF3017"/>
</dbReference>